<dbReference type="WBParaSite" id="nRc.2.0.1.t28617-RA">
    <property type="protein sequence ID" value="nRc.2.0.1.t28617-RA"/>
    <property type="gene ID" value="nRc.2.0.1.g28617"/>
</dbReference>
<evidence type="ECO:0000313" key="1">
    <source>
        <dbReference type="Proteomes" id="UP000887565"/>
    </source>
</evidence>
<dbReference type="AlphaFoldDB" id="A0A915JR70"/>
<keyword evidence="1" id="KW-1185">Reference proteome</keyword>
<reference evidence="2" key="1">
    <citation type="submission" date="2022-11" db="UniProtKB">
        <authorList>
            <consortium name="WormBaseParasite"/>
        </authorList>
    </citation>
    <scope>IDENTIFICATION</scope>
</reference>
<name>A0A915JR70_ROMCU</name>
<organism evidence="1 2">
    <name type="scientific">Romanomermis culicivorax</name>
    <name type="common">Nematode worm</name>
    <dbReference type="NCBI Taxonomy" id="13658"/>
    <lineage>
        <taxon>Eukaryota</taxon>
        <taxon>Metazoa</taxon>
        <taxon>Ecdysozoa</taxon>
        <taxon>Nematoda</taxon>
        <taxon>Enoplea</taxon>
        <taxon>Dorylaimia</taxon>
        <taxon>Mermithida</taxon>
        <taxon>Mermithoidea</taxon>
        <taxon>Mermithidae</taxon>
        <taxon>Romanomermis</taxon>
    </lineage>
</organism>
<proteinExistence type="predicted"/>
<evidence type="ECO:0000313" key="2">
    <source>
        <dbReference type="WBParaSite" id="nRc.2.0.1.t28617-RA"/>
    </source>
</evidence>
<protein>
    <submittedName>
        <fullName evidence="2">Uncharacterized protein</fullName>
    </submittedName>
</protein>
<accession>A0A915JR70</accession>
<sequence length="93" mass="10525">MCIISHDVTVHDVKPTAANAKNEQTCFKRSFSRALFFWERQALCSTSWLQKNTVFNEDRHIGINILGGGVGPLQKLRLQIEMAGAGRHYTNLH</sequence>
<dbReference type="Proteomes" id="UP000887565">
    <property type="component" value="Unplaced"/>
</dbReference>